<dbReference type="InterPro" id="IPR000726">
    <property type="entry name" value="Glyco_hydro_19_cat"/>
</dbReference>
<name>A0A9X2JBE0_9SPHI</name>
<dbReference type="InterPro" id="IPR052354">
    <property type="entry name" value="Cell_Wall_Dynamics_Protein"/>
</dbReference>
<dbReference type="PANTHER" id="PTHR34408:SF1">
    <property type="entry name" value="GLYCOSYL HYDROLASE FAMILY 19 DOMAIN-CONTAINING PROTEIN HI_1415"/>
    <property type="match status" value="1"/>
</dbReference>
<dbReference type="Gene3D" id="1.10.530.10">
    <property type="match status" value="1"/>
</dbReference>
<dbReference type="Proteomes" id="UP001155182">
    <property type="component" value="Unassembled WGS sequence"/>
</dbReference>
<reference evidence="2" key="1">
    <citation type="submission" date="2022-06" db="EMBL/GenBank/DDBJ databases">
        <title>Solitalea sp. MAHUQ-68 isolated from rhizospheric soil.</title>
        <authorList>
            <person name="Huq M.A."/>
        </authorList>
    </citation>
    <scope>NUCLEOTIDE SEQUENCE</scope>
    <source>
        <strain evidence="2">MAHUQ-68</strain>
    </source>
</reference>
<dbReference type="GO" id="GO:0004568">
    <property type="term" value="F:chitinase activity"/>
    <property type="evidence" value="ECO:0007669"/>
    <property type="project" value="InterPro"/>
</dbReference>
<evidence type="ECO:0000313" key="2">
    <source>
        <dbReference type="EMBL" id="MCO4291309.1"/>
    </source>
</evidence>
<dbReference type="AlphaFoldDB" id="A0A9X2JBE0"/>
<gene>
    <name evidence="2" type="ORF">NF867_00345</name>
</gene>
<accession>A0A9X2JBE0</accession>
<dbReference type="EMBL" id="JAMWYS010000002">
    <property type="protein sequence ID" value="MCO4291309.1"/>
    <property type="molecule type" value="Genomic_DNA"/>
</dbReference>
<sequence length="185" mass="21046">MKISTEQLATIIKPTKYEQAQLEKIAESIANTFDRYDISTPLRACHFLAQVLHESSAFKFTVEIWGPTPTQRRYDTRVDLGNTPELDGDGFKYRGRGWVQLTGKANYKAASTEFGQDFVSDPDLIHDYPWAALVSGWFWKKKKLNDLADNDDITSITKKVNGGFNGFDDRKMWLAKVKSVLMNNA</sequence>
<evidence type="ECO:0000313" key="3">
    <source>
        <dbReference type="Proteomes" id="UP001155182"/>
    </source>
</evidence>
<dbReference type="SUPFAM" id="SSF53955">
    <property type="entry name" value="Lysozyme-like"/>
    <property type="match status" value="1"/>
</dbReference>
<dbReference type="RefSeq" id="WP_252585467.1">
    <property type="nucleotide sequence ID" value="NZ_JAMWYS010000002.1"/>
</dbReference>
<proteinExistence type="predicted"/>
<protein>
    <recommendedName>
        <fullName evidence="1">Glycoside hydrolase family 19 catalytic domain-containing protein</fullName>
    </recommendedName>
</protein>
<keyword evidence="3" id="KW-1185">Reference proteome</keyword>
<dbReference type="InterPro" id="IPR023346">
    <property type="entry name" value="Lysozyme-like_dom_sf"/>
</dbReference>
<feature type="domain" description="Glycoside hydrolase family 19 catalytic" evidence="1">
    <location>
        <begin position="90"/>
        <end position="145"/>
    </location>
</feature>
<evidence type="ECO:0000259" key="1">
    <source>
        <dbReference type="Pfam" id="PF00182"/>
    </source>
</evidence>
<dbReference type="GO" id="GO:0006032">
    <property type="term" value="P:chitin catabolic process"/>
    <property type="evidence" value="ECO:0007669"/>
    <property type="project" value="InterPro"/>
</dbReference>
<organism evidence="2 3">
    <name type="scientific">Solitalea agri</name>
    <dbReference type="NCBI Taxonomy" id="2953739"/>
    <lineage>
        <taxon>Bacteria</taxon>
        <taxon>Pseudomonadati</taxon>
        <taxon>Bacteroidota</taxon>
        <taxon>Sphingobacteriia</taxon>
        <taxon>Sphingobacteriales</taxon>
        <taxon>Sphingobacteriaceae</taxon>
        <taxon>Solitalea</taxon>
    </lineage>
</organism>
<dbReference type="GO" id="GO:0016998">
    <property type="term" value="P:cell wall macromolecule catabolic process"/>
    <property type="evidence" value="ECO:0007669"/>
    <property type="project" value="InterPro"/>
</dbReference>
<comment type="caution">
    <text evidence="2">The sequence shown here is derived from an EMBL/GenBank/DDBJ whole genome shotgun (WGS) entry which is preliminary data.</text>
</comment>
<dbReference type="Pfam" id="PF00182">
    <property type="entry name" value="Glyco_hydro_19"/>
    <property type="match status" value="1"/>
</dbReference>
<dbReference type="PANTHER" id="PTHR34408">
    <property type="entry name" value="FAMILY PROTEIN, PUTATIVE-RELATED"/>
    <property type="match status" value="1"/>
</dbReference>